<keyword evidence="1" id="KW-0732">Signal</keyword>
<protein>
    <submittedName>
        <fullName evidence="4">DUF3372 domain-containing protein</fullName>
    </submittedName>
</protein>
<dbReference type="WBParaSite" id="SBAD_0000223601-mRNA-1">
    <property type="protein sequence ID" value="SBAD_0000223601-mRNA-1"/>
    <property type="gene ID" value="SBAD_0000223601"/>
</dbReference>
<evidence type="ECO:0000313" key="2">
    <source>
        <dbReference type="EMBL" id="VDO96657.1"/>
    </source>
</evidence>
<feature type="signal peptide" evidence="1">
    <location>
        <begin position="1"/>
        <end position="20"/>
    </location>
</feature>
<name>A0A183IET9_9BILA</name>
<proteinExistence type="predicted"/>
<feature type="chain" id="PRO_5043139916" evidence="1">
    <location>
        <begin position="21"/>
        <end position="197"/>
    </location>
</feature>
<dbReference type="AlphaFoldDB" id="A0A183IET9"/>
<reference evidence="2 3" key="2">
    <citation type="submission" date="2018-11" db="EMBL/GenBank/DDBJ databases">
        <authorList>
            <consortium name="Pathogen Informatics"/>
        </authorList>
    </citation>
    <scope>NUCLEOTIDE SEQUENCE [LARGE SCALE GENOMIC DNA]</scope>
</reference>
<reference evidence="4" key="1">
    <citation type="submission" date="2016-06" db="UniProtKB">
        <authorList>
            <consortium name="WormBaseParasite"/>
        </authorList>
    </citation>
    <scope>IDENTIFICATION</scope>
</reference>
<accession>A0A183IET9</accession>
<evidence type="ECO:0000313" key="4">
    <source>
        <dbReference type="WBParaSite" id="SBAD_0000223601-mRNA-1"/>
    </source>
</evidence>
<evidence type="ECO:0000313" key="3">
    <source>
        <dbReference type="Proteomes" id="UP000270296"/>
    </source>
</evidence>
<dbReference type="EMBL" id="UZAM01007098">
    <property type="protein sequence ID" value="VDO96657.1"/>
    <property type="molecule type" value="Genomic_DNA"/>
</dbReference>
<dbReference type="Proteomes" id="UP000270296">
    <property type="component" value="Unassembled WGS sequence"/>
</dbReference>
<sequence>MFAIVYWCLTVVSLMSSSRADVIRDLTPSSPVLHDNAIELRQRQRCTACEASKEAWGQDLIDQKLQLEKTKLLNKLHLTEPPGVFVNVNDIPTILVQQDPQRSLYNDYTKHPAQKEQDEIESSVFIFDKTLTTGEAFFHNLKLVFILINSQLSIYVVPSKQKIFFGFNPVFISAEQASSMHMHIDHGNHDGSNNGYS</sequence>
<organism evidence="4">
    <name type="scientific">Soboliphyme baturini</name>
    <dbReference type="NCBI Taxonomy" id="241478"/>
    <lineage>
        <taxon>Eukaryota</taxon>
        <taxon>Metazoa</taxon>
        <taxon>Ecdysozoa</taxon>
        <taxon>Nematoda</taxon>
        <taxon>Enoplea</taxon>
        <taxon>Dorylaimia</taxon>
        <taxon>Dioctophymatida</taxon>
        <taxon>Dioctophymatoidea</taxon>
        <taxon>Soboliphymatidae</taxon>
        <taxon>Soboliphyme</taxon>
    </lineage>
</organism>
<evidence type="ECO:0000256" key="1">
    <source>
        <dbReference type="SAM" id="SignalP"/>
    </source>
</evidence>
<gene>
    <name evidence="2" type="ORF">SBAD_LOCUS2133</name>
</gene>
<keyword evidence="3" id="KW-1185">Reference proteome</keyword>